<keyword evidence="3" id="KW-1185">Reference proteome</keyword>
<reference evidence="2" key="1">
    <citation type="submission" date="2020-10" db="EMBL/GenBank/DDBJ databases">
        <authorList>
            <person name="Kusch S."/>
        </authorList>
    </citation>
    <scope>NUCLEOTIDE SEQUENCE</scope>
    <source>
        <strain evidence="2">SwB9</strain>
    </source>
</reference>
<evidence type="ECO:0000313" key="2">
    <source>
        <dbReference type="EMBL" id="CAD6444877.1"/>
    </source>
</evidence>
<feature type="transmembrane region" description="Helical" evidence="1">
    <location>
        <begin position="48"/>
        <end position="66"/>
    </location>
</feature>
<gene>
    <name evidence="2" type="ORF">SCLTRI_LOCUS4669</name>
</gene>
<organism evidence="2 3">
    <name type="scientific">Sclerotinia trifoliorum</name>
    <dbReference type="NCBI Taxonomy" id="28548"/>
    <lineage>
        <taxon>Eukaryota</taxon>
        <taxon>Fungi</taxon>
        <taxon>Dikarya</taxon>
        <taxon>Ascomycota</taxon>
        <taxon>Pezizomycotina</taxon>
        <taxon>Leotiomycetes</taxon>
        <taxon>Helotiales</taxon>
        <taxon>Sclerotiniaceae</taxon>
        <taxon>Sclerotinia</taxon>
    </lineage>
</organism>
<comment type="caution">
    <text evidence="2">The sequence shown here is derived from an EMBL/GenBank/DDBJ whole genome shotgun (WGS) entry which is preliminary data.</text>
</comment>
<protein>
    <submittedName>
        <fullName evidence="2">B9d5c0be-559c-46ff-b9ab-4e218c2868cf</fullName>
    </submittedName>
</protein>
<sequence length="105" mass="12210">MDTDATVEMEVVPQHHFQPVIQGPMTYWQRCRYNIMAPPKAFRNMRNLNPLAVTNVLYLLIVSRPSAPTFDILTLYETHQGCLTLLMFLLINVLLLQRLHTVEEN</sequence>
<dbReference type="EMBL" id="CAJHIA010000013">
    <property type="protein sequence ID" value="CAD6444877.1"/>
    <property type="molecule type" value="Genomic_DNA"/>
</dbReference>
<evidence type="ECO:0000313" key="3">
    <source>
        <dbReference type="Proteomes" id="UP000624404"/>
    </source>
</evidence>
<name>A0A8H2VUM4_9HELO</name>
<dbReference type="OrthoDB" id="3553858at2759"/>
<keyword evidence="1" id="KW-0812">Transmembrane</keyword>
<feature type="transmembrane region" description="Helical" evidence="1">
    <location>
        <begin position="78"/>
        <end position="96"/>
    </location>
</feature>
<accession>A0A8H2VUM4</accession>
<evidence type="ECO:0000256" key="1">
    <source>
        <dbReference type="SAM" id="Phobius"/>
    </source>
</evidence>
<dbReference type="AlphaFoldDB" id="A0A8H2VUM4"/>
<proteinExistence type="predicted"/>
<dbReference type="Proteomes" id="UP000624404">
    <property type="component" value="Unassembled WGS sequence"/>
</dbReference>
<keyword evidence="1" id="KW-1133">Transmembrane helix</keyword>
<keyword evidence="1" id="KW-0472">Membrane</keyword>